<feature type="transmembrane region" description="Helical" evidence="7">
    <location>
        <begin position="124"/>
        <end position="144"/>
    </location>
</feature>
<dbReference type="PANTHER" id="PTHR43731">
    <property type="entry name" value="RHOMBOID PROTEASE"/>
    <property type="match status" value="1"/>
</dbReference>
<evidence type="ECO:0000256" key="7">
    <source>
        <dbReference type="SAM" id="Phobius"/>
    </source>
</evidence>
<dbReference type="FunFam" id="1.20.1540.10:FF:000027">
    <property type="entry name" value="Rhomboid family intramembrane serine protease"/>
    <property type="match status" value="1"/>
</dbReference>
<dbReference type="Gene3D" id="1.20.1540.10">
    <property type="entry name" value="Rhomboid-like"/>
    <property type="match status" value="1"/>
</dbReference>
<evidence type="ECO:0000313" key="10">
    <source>
        <dbReference type="Proteomes" id="UP000192330"/>
    </source>
</evidence>
<evidence type="ECO:0000256" key="6">
    <source>
        <dbReference type="ARBA" id="ARBA00023136"/>
    </source>
</evidence>
<evidence type="ECO:0000259" key="8">
    <source>
        <dbReference type="Pfam" id="PF01694"/>
    </source>
</evidence>
<evidence type="ECO:0000313" key="9">
    <source>
        <dbReference type="EMBL" id="SMD04561.1"/>
    </source>
</evidence>
<dbReference type="InterPro" id="IPR035952">
    <property type="entry name" value="Rhomboid-like_sf"/>
</dbReference>
<dbReference type="GO" id="GO:0004252">
    <property type="term" value="F:serine-type endopeptidase activity"/>
    <property type="evidence" value="ECO:0007669"/>
    <property type="project" value="InterPro"/>
</dbReference>
<feature type="transmembrane region" description="Helical" evidence="7">
    <location>
        <begin position="100"/>
        <end position="118"/>
    </location>
</feature>
<dbReference type="STRING" id="1387277.SAMN06295998_12217"/>
<name>A0A1W2E3X0_9RHOB</name>
<evidence type="ECO:0000256" key="2">
    <source>
        <dbReference type="ARBA" id="ARBA00009045"/>
    </source>
</evidence>
<reference evidence="9 10" key="1">
    <citation type="submission" date="2017-04" db="EMBL/GenBank/DDBJ databases">
        <authorList>
            <person name="Afonso C.L."/>
            <person name="Miller P.J."/>
            <person name="Scott M.A."/>
            <person name="Spackman E."/>
            <person name="Goraichik I."/>
            <person name="Dimitrov K.M."/>
            <person name="Suarez D.L."/>
            <person name="Swayne D.E."/>
        </authorList>
    </citation>
    <scope>NUCLEOTIDE SEQUENCE [LARGE SCALE GENOMIC DNA]</scope>
    <source>
        <strain evidence="9 10">CGMCC 1.12644</strain>
    </source>
</reference>
<gene>
    <name evidence="9" type="ORF">SAMN06295998_12217</name>
</gene>
<accession>A0A1W2E3X0</accession>
<dbReference type="OrthoDB" id="9813074at2"/>
<evidence type="ECO:0000256" key="3">
    <source>
        <dbReference type="ARBA" id="ARBA00022692"/>
    </source>
</evidence>
<keyword evidence="5 7" id="KW-1133">Transmembrane helix</keyword>
<evidence type="ECO:0000256" key="1">
    <source>
        <dbReference type="ARBA" id="ARBA00004141"/>
    </source>
</evidence>
<dbReference type="Pfam" id="PF01694">
    <property type="entry name" value="Rhomboid"/>
    <property type="match status" value="1"/>
</dbReference>
<organism evidence="9 10">
    <name type="scientific">Primorskyibacter flagellatus</name>
    <dbReference type="NCBI Taxonomy" id="1387277"/>
    <lineage>
        <taxon>Bacteria</taxon>
        <taxon>Pseudomonadati</taxon>
        <taxon>Pseudomonadota</taxon>
        <taxon>Alphaproteobacteria</taxon>
        <taxon>Rhodobacterales</taxon>
        <taxon>Roseobacteraceae</taxon>
        <taxon>Primorskyibacter</taxon>
    </lineage>
</organism>
<dbReference type="EMBL" id="FWYD01000022">
    <property type="protein sequence ID" value="SMD04561.1"/>
    <property type="molecule type" value="Genomic_DNA"/>
</dbReference>
<sequence>MFPIKDHNPSGRTPYVTYALIAINVAVFLSYWGSLGDMRVMGQFYWDWALIPARVSEGAGFTGIVTSMFLHGGFMHIAGNMLFLYIFGDNLEDEMGHLPYLGFYLASGIGAGLTHYLAAPLSQVPTVGASGAIAGVMGGYLLLFPKARVDVLVIFIVFFRIFPIPAWITLGLWFAIQIFGGFGSPADEGGVAYWAHAGGFIIGILLTIPIWLKRGGPGFWNRTDGHPPHPEARYAVARTSIPKVRRRR</sequence>
<dbReference type="PANTHER" id="PTHR43731:SF14">
    <property type="entry name" value="PRESENILIN-ASSOCIATED RHOMBOID-LIKE PROTEIN, MITOCHONDRIAL"/>
    <property type="match status" value="1"/>
</dbReference>
<feature type="transmembrane region" description="Helical" evidence="7">
    <location>
        <begin position="191"/>
        <end position="212"/>
    </location>
</feature>
<feature type="transmembrane region" description="Helical" evidence="7">
    <location>
        <begin position="68"/>
        <end position="88"/>
    </location>
</feature>
<comment type="subcellular location">
    <subcellularLocation>
        <location evidence="1">Membrane</location>
        <topology evidence="1">Multi-pass membrane protein</topology>
    </subcellularLocation>
</comment>
<dbReference type="GO" id="GO:0006508">
    <property type="term" value="P:proteolysis"/>
    <property type="evidence" value="ECO:0007669"/>
    <property type="project" value="UniProtKB-KW"/>
</dbReference>
<feature type="transmembrane region" description="Helical" evidence="7">
    <location>
        <begin position="15"/>
        <end position="33"/>
    </location>
</feature>
<protein>
    <submittedName>
        <fullName evidence="9">Membrane associated serine protease, rhomboid family</fullName>
    </submittedName>
</protein>
<dbReference type="AlphaFoldDB" id="A0A1W2E3X0"/>
<evidence type="ECO:0000256" key="5">
    <source>
        <dbReference type="ARBA" id="ARBA00022989"/>
    </source>
</evidence>
<keyword evidence="9" id="KW-0645">Protease</keyword>
<dbReference type="GO" id="GO:0016020">
    <property type="term" value="C:membrane"/>
    <property type="evidence" value="ECO:0007669"/>
    <property type="project" value="UniProtKB-SubCell"/>
</dbReference>
<comment type="similarity">
    <text evidence="2">Belongs to the peptidase S54 family.</text>
</comment>
<dbReference type="InterPro" id="IPR050925">
    <property type="entry name" value="Rhomboid_protease_S54"/>
</dbReference>
<keyword evidence="6 7" id="KW-0472">Membrane</keyword>
<dbReference type="SUPFAM" id="SSF144091">
    <property type="entry name" value="Rhomboid-like"/>
    <property type="match status" value="1"/>
</dbReference>
<keyword evidence="3 7" id="KW-0812">Transmembrane</keyword>
<dbReference type="InterPro" id="IPR022764">
    <property type="entry name" value="Peptidase_S54_rhomboid_dom"/>
</dbReference>
<evidence type="ECO:0000256" key="4">
    <source>
        <dbReference type="ARBA" id="ARBA00022801"/>
    </source>
</evidence>
<proteinExistence type="inferred from homology"/>
<dbReference type="RefSeq" id="WP_084354284.1">
    <property type="nucleotide sequence ID" value="NZ_FWYD01000022.1"/>
</dbReference>
<keyword evidence="10" id="KW-1185">Reference proteome</keyword>
<feature type="domain" description="Peptidase S54 rhomboid" evidence="8">
    <location>
        <begin position="62"/>
        <end position="210"/>
    </location>
</feature>
<keyword evidence="4" id="KW-0378">Hydrolase</keyword>
<feature type="transmembrane region" description="Helical" evidence="7">
    <location>
        <begin position="151"/>
        <end position="179"/>
    </location>
</feature>
<dbReference type="Proteomes" id="UP000192330">
    <property type="component" value="Unassembled WGS sequence"/>
</dbReference>